<accession>A0ABQ3YBV1</accession>
<dbReference type="PANTHER" id="PTHR43792">
    <property type="entry name" value="GNAT FAMILY, PUTATIVE (AFU_ORTHOLOGUE AFUA_3G00765)-RELATED-RELATED"/>
    <property type="match status" value="1"/>
</dbReference>
<sequence length="178" mass="19291">MQPPETIDAGDLVLRRWVPAYAEEATAVVRKSLPELSPFMPWATEAYDLAASRDYIVRSTANWDEGKEFNYAVFTAEGDLAGSIGLMSRMGPGTLEIGYWMGTPFTGRGYMTAAVRAVTEVALGLPGVERVAIRHDAANGASAAVAIKAGFAEVERVEREPEAPGETGVDVIRERKER</sequence>
<name>A0ABQ3YBV1_9ACTN</name>
<organism evidence="3 4">
    <name type="scientific">Paractinoplanes deccanensis</name>
    <dbReference type="NCBI Taxonomy" id="113561"/>
    <lineage>
        <taxon>Bacteria</taxon>
        <taxon>Bacillati</taxon>
        <taxon>Actinomycetota</taxon>
        <taxon>Actinomycetes</taxon>
        <taxon>Micromonosporales</taxon>
        <taxon>Micromonosporaceae</taxon>
        <taxon>Paractinoplanes</taxon>
    </lineage>
</organism>
<evidence type="ECO:0000313" key="4">
    <source>
        <dbReference type="Proteomes" id="UP000609879"/>
    </source>
</evidence>
<comment type="caution">
    <text evidence="3">The sequence shown here is derived from an EMBL/GenBank/DDBJ whole genome shotgun (WGS) entry which is preliminary data.</text>
</comment>
<evidence type="ECO:0000256" key="1">
    <source>
        <dbReference type="SAM" id="MobiDB-lite"/>
    </source>
</evidence>
<dbReference type="EMBL" id="BOMI01000121">
    <property type="protein sequence ID" value="GID77499.1"/>
    <property type="molecule type" value="Genomic_DNA"/>
</dbReference>
<dbReference type="Gene3D" id="3.40.630.30">
    <property type="match status" value="1"/>
</dbReference>
<feature type="region of interest" description="Disordered" evidence="1">
    <location>
        <begin position="157"/>
        <end position="178"/>
    </location>
</feature>
<gene>
    <name evidence="3" type="ORF">Ade02nite_61400</name>
</gene>
<protein>
    <submittedName>
        <fullName evidence="3">Acetyltransferase</fullName>
    </submittedName>
</protein>
<evidence type="ECO:0000259" key="2">
    <source>
        <dbReference type="PROSITE" id="PS51186"/>
    </source>
</evidence>
<dbReference type="SUPFAM" id="SSF55729">
    <property type="entry name" value="Acyl-CoA N-acyltransferases (Nat)"/>
    <property type="match status" value="1"/>
</dbReference>
<dbReference type="InterPro" id="IPR016181">
    <property type="entry name" value="Acyl_CoA_acyltransferase"/>
</dbReference>
<evidence type="ECO:0000313" key="3">
    <source>
        <dbReference type="EMBL" id="GID77499.1"/>
    </source>
</evidence>
<keyword evidence="4" id="KW-1185">Reference proteome</keyword>
<dbReference type="PROSITE" id="PS51186">
    <property type="entry name" value="GNAT"/>
    <property type="match status" value="1"/>
</dbReference>
<reference evidence="3 4" key="1">
    <citation type="submission" date="2021-01" db="EMBL/GenBank/DDBJ databases">
        <title>Whole genome shotgun sequence of Actinoplanes deccanensis NBRC 13994.</title>
        <authorList>
            <person name="Komaki H."/>
            <person name="Tamura T."/>
        </authorList>
    </citation>
    <scope>NUCLEOTIDE SEQUENCE [LARGE SCALE GENOMIC DNA]</scope>
    <source>
        <strain evidence="3 4">NBRC 13994</strain>
    </source>
</reference>
<dbReference type="RefSeq" id="WP_203771539.1">
    <property type="nucleotide sequence ID" value="NZ_BAAABO010000002.1"/>
</dbReference>
<dbReference type="InterPro" id="IPR051531">
    <property type="entry name" value="N-acetyltransferase"/>
</dbReference>
<dbReference type="InterPro" id="IPR000182">
    <property type="entry name" value="GNAT_dom"/>
</dbReference>
<dbReference type="Pfam" id="PF13302">
    <property type="entry name" value="Acetyltransf_3"/>
    <property type="match status" value="1"/>
</dbReference>
<feature type="domain" description="N-acetyltransferase" evidence="2">
    <location>
        <begin position="12"/>
        <end position="178"/>
    </location>
</feature>
<proteinExistence type="predicted"/>
<dbReference type="Proteomes" id="UP000609879">
    <property type="component" value="Unassembled WGS sequence"/>
</dbReference>